<dbReference type="PROSITE" id="PS51384">
    <property type="entry name" value="FAD_FR"/>
    <property type="match status" value="1"/>
</dbReference>
<dbReference type="Gene3D" id="2.40.30.10">
    <property type="entry name" value="Translation factors"/>
    <property type="match status" value="1"/>
</dbReference>
<dbReference type="InterPro" id="IPR001433">
    <property type="entry name" value="OxRdtase_FAD/NAD-bd"/>
</dbReference>
<protein>
    <recommendedName>
        <fullName evidence="3">Oxidoreductase NAD-binding domain-containing protein 1</fullName>
    </recommendedName>
</protein>
<proteinExistence type="predicted"/>
<dbReference type="SUPFAM" id="SSF63380">
    <property type="entry name" value="Riboflavin synthase domain-like"/>
    <property type="match status" value="1"/>
</dbReference>
<dbReference type="InterPro" id="IPR052128">
    <property type="entry name" value="Oxidoreductase_NAD-binding"/>
</dbReference>
<reference evidence="5" key="3">
    <citation type="submission" date="2025-09" db="UniProtKB">
        <authorList>
            <consortium name="Ensembl"/>
        </authorList>
    </citation>
    <scope>IDENTIFICATION</scope>
</reference>
<dbReference type="PANTHER" id="PTHR46505">
    <property type="entry name" value="OXIDOREDUCTASE NAD-BINDING DOMAIN-CONTAINING PROTEIN 1"/>
    <property type="match status" value="1"/>
</dbReference>
<keyword evidence="2" id="KW-0520">NAD</keyword>
<reference evidence="5 6" key="1">
    <citation type="submission" date="2020-06" db="EMBL/GenBank/DDBJ databases">
        <authorList>
            <consortium name="Wellcome Sanger Institute Data Sharing"/>
        </authorList>
    </citation>
    <scope>NUCLEOTIDE SEQUENCE [LARGE SCALE GENOMIC DNA]</scope>
</reference>
<dbReference type="InterPro" id="IPR017927">
    <property type="entry name" value="FAD-bd_FR_type"/>
</dbReference>
<evidence type="ECO:0000256" key="2">
    <source>
        <dbReference type="ARBA" id="ARBA00023027"/>
    </source>
</evidence>
<dbReference type="Ensembl" id="ENSDCDT00010021368.1">
    <property type="protein sequence ID" value="ENSDCDP00010020200.1"/>
    <property type="gene ID" value="ENSDCDG00010009130.1"/>
</dbReference>
<gene>
    <name evidence="5" type="primary">OXNAD1</name>
</gene>
<dbReference type="CDD" id="cd00322">
    <property type="entry name" value="FNR_like"/>
    <property type="match status" value="1"/>
</dbReference>
<feature type="domain" description="FAD-binding FR-type" evidence="4">
    <location>
        <begin position="69"/>
        <end position="193"/>
    </location>
</feature>
<dbReference type="PANTHER" id="PTHR46505:SF1">
    <property type="entry name" value="OXIDOREDUCTASE NAD-BINDING DOMAIN-CONTAINING PROTEIN 1"/>
    <property type="match status" value="1"/>
</dbReference>
<dbReference type="Gene3D" id="3.40.50.80">
    <property type="entry name" value="Nucleotide-binding domain of ferredoxin-NADP reductase (FNR) module"/>
    <property type="match status" value="1"/>
</dbReference>
<sequence>MEILTPPDLLRCYQMGVTSFLNAAIRSSVGSRATVFLRPSPCFSSVPRKMMSAGKMDHLQKTGRNYRQMALFPARVTGIGAESQTVRRLRLEVTDPDFSFRAGQWVDLFIPGVEKVGGFSICSAPGLLQREGVLELAVKYAQHPPAHWVHTQCALDSRVVVRVGGDFFFDPAPGDSPVDLLLVAGGVGINPLNSILQHNIDLLRHSHTHTHSQVYIPGHTHLCYSAKNTEELLFKSSIVEVCEEFPDYFSCQLHVTQQRGEIDHKLQPYTISERISEAELAECVNNRTVCFLCGPPPMIESVSTQLRALGLSEDRIRYEKWW</sequence>
<reference evidence="5" key="2">
    <citation type="submission" date="2025-08" db="UniProtKB">
        <authorList>
            <consortium name="Ensembl"/>
        </authorList>
    </citation>
    <scope>IDENTIFICATION</scope>
</reference>
<evidence type="ECO:0000256" key="3">
    <source>
        <dbReference type="ARBA" id="ARBA00040516"/>
    </source>
</evidence>
<dbReference type="PRINTS" id="PR00410">
    <property type="entry name" value="PHEHYDRXLASE"/>
</dbReference>
<dbReference type="InterPro" id="IPR017938">
    <property type="entry name" value="Riboflavin_synthase-like_b-brl"/>
</dbReference>
<accession>A0AAY4BGZ2</accession>
<organism evidence="5 6">
    <name type="scientific">Denticeps clupeoides</name>
    <name type="common">denticle herring</name>
    <dbReference type="NCBI Taxonomy" id="299321"/>
    <lineage>
        <taxon>Eukaryota</taxon>
        <taxon>Metazoa</taxon>
        <taxon>Chordata</taxon>
        <taxon>Craniata</taxon>
        <taxon>Vertebrata</taxon>
        <taxon>Euteleostomi</taxon>
        <taxon>Actinopterygii</taxon>
        <taxon>Neopterygii</taxon>
        <taxon>Teleostei</taxon>
        <taxon>Clupei</taxon>
        <taxon>Clupeiformes</taxon>
        <taxon>Denticipitoidei</taxon>
        <taxon>Denticipitidae</taxon>
        <taxon>Denticeps</taxon>
    </lineage>
</organism>
<keyword evidence="1" id="KW-0560">Oxidoreductase</keyword>
<dbReference type="GO" id="GO:0016491">
    <property type="term" value="F:oxidoreductase activity"/>
    <property type="evidence" value="ECO:0007669"/>
    <property type="project" value="UniProtKB-KW"/>
</dbReference>
<evidence type="ECO:0000259" key="4">
    <source>
        <dbReference type="PROSITE" id="PS51384"/>
    </source>
</evidence>
<keyword evidence="6" id="KW-1185">Reference proteome</keyword>
<name>A0AAY4BGZ2_9TELE</name>
<dbReference type="Pfam" id="PF00175">
    <property type="entry name" value="NAD_binding_1"/>
    <property type="match status" value="1"/>
</dbReference>
<dbReference type="GeneTree" id="ENSGT00390000004280"/>
<dbReference type="Proteomes" id="UP000694580">
    <property type="component" value="Chromosome 9"/>
</dbReference>
<evidence type="ECO:0000256" key="1">
    <source>
        <dbReference type="ARBA" id="ARBA00023002"/>
    </source>
</evidence>
<dbReference type="GO" id="GO:0005739">
    <property type="term" value="C:mitochondrion"/>
    <property type="evidence" value="ECO:0007669"/>
    <property type="project" value="TreeGrafter"/>
</dbReference>
<evidence type="ECO:0000313" key="5">
    <source>
        <dbReference type="Ensembl" id="ENSDCDP00010020200.1"/>
    </source>
</evidence>
<evidence type="ECO:0000313" key="6">
    <source>
        <dbReference type="Proteomes" id="UP000694580"/>
    </source>
</evidence>
<dbReference type="SUPFAM" id="SSF52343">
    <property type="entry name" value="Ferredoxin reductase-like, C-terminal NADP-linked domain"/>
    <property type="match status" value="1"/>
</dbReference>
<dbReference type="AlphaFoldDB" id="A0AAY4BGZ2"/>
<dbReference type="InterPro" id="IPR039261">
    <property type="entry name" value="FNR_nucleotide-bd"/>
</dbReference>